<sequence length="569" mass="66177">MSFKPNIPETPLYKSKPMNSTHYKKDSEVKIGNTLDNMEALDLAVRLKAIQEGYQFLSQRTDPNKYERKCYHFKECAWSIHAKRWGNTYMFQIIRMNDVHTCPKTQTYPNHRNANKKVIAHILTPKLQDNKLVLKGKDIQQDILLEYKTSISYQQAWRGKDYGLNRIRGSPYESFKMLPYYCYNLERKNQRPVTRIKTDDKGVFEMLFIVLGASICTFLNYLRPLLIIDAAHLKGEYKDTNLVAVGMDGNNQIVSVAFGICKGETGPCWSWWMSVLKKCIDDHNNLLFISDRHPAIALAVHNEFPLAFHVSVNACSVINRKLPVLKLAETYRAMLQDWYFECQKLTANMKYEITDWVADKVHKRKLKSATWIVHRVNQYLYQVLNGRYNRQVNLETGVCECRKWQLSRIPCGHIIAVTRFLHLTDCVQYVSDWFKKEKYQGTYAESIHFLGDMQEWEFLSHIHLAIPPRMDNPQPGRPKNTNRILSQEVDGAFVTSWRMLFIIPSTNVVKLIGFTKDDDPIVEVDRGRMLHPLQVYDHTSQEFHNVGISADGGSFFISPYKESLILLNV</sequence>
<evidence type="ECO:0000256" key="4">
    <source>
        <dbReference type="PROSITE-ProRule" id="PRU00325"/>
    </source>
</evidence>
<reference evidence="7" key="2">
    <citation type="submission" date="2022-01" db="EMBL/GenBank/DDBJ databases">
        <authorList>
            <person name="Yamashiro T."/>
            <person name="Shiraishi A."/>
            <person name="Satake H."/>
            <person name="Nakayama K."/>
        </authorList>
    </citation>
    <scope>NUCLEOTIDE SEQUENCE</scope>
</reference>
<feature type="domain" description="SWIM-type" evidence="6">
    <location>
        <begin position="388"/>
        <end position="422"/>
    </location>
</feature>
<evidence type="ECO:0000313" key="8">
    <source>
        <dbReference type="Proteomes" id="UP001151760"/>
    </source>
</evidence>
<dbReference type="InterPro" id="IPR007527">
    <property type="entry name" value="Znf_SWIM"/>
</dbReference>
<evidence type="ECO:0000256" key="3">
    <source>
        <dbReference type="ARBA" id="ARBA00022833"/>
    </source>
</evidence>
<dbReference type="Proteomes" id="UP001151760">
    <property type="component" value="Unassembled WGS sequence"/>
</dbReference>
<keyword evidence="3" id="KW-0862">Zinc</keyword>
<reference evidence="7" key="1">
    <citation type="journal article" date="2022" name="Int. J. Mol. Sci.">
        <title>Draft Genome of Tanacetum Coccineum: Genomic Comparison of Closely Related Tanacetum-Family Plants.</title>
        <authorList>
            <person name="Yamashiro T."/>
            <person name="Shiraishi A."/>
            <person name="Nakayama K."/>
            <person name="Satake H."/>
        </authorList>
    </citation>
    <scope>NUCLEOTIDE SEQUENCE</scope>
</reference>
<organism evidence="7 8">
    <name type="scientific">Tanacetum coccineum</name>
    <dbReference type="NCBI Taxonomy" id="301880"/>
    <lineage>
        <taxon>Eukaryota</taxon>
        <taxon>Viridiplantae</taxon>
        <taxon>Streptophyta</taxon>
        <taxon>Embryophyta</taxon>
        <taxon>Tracheophyta</taxon>
        <taxon>Spermatophyta</taxon>
        <taxon>Magnoliopsida</taxon>
        <taxon>eudicotyledons</taxon>
        <taxon>Gunneridae</taxon>
        <taxon>Pentapetalae</taxon>
        <taxon>asterids</taxon>
        <taxon>campanulids</taxon>
        <taxon>Asterales</taxon>
        <taxon>Asteraceae</taxon>
        <taxon>Asteroideae</taxon>
        <taxon>Anthemideae</taxon>
        <taxon>Anthemidinae</taxon>
        <taxon>Tanacetum</taxon>
    </lineage>
</organism>
<comment type="caution">
    <text evidence="7">The sequence shown here is derived from an EMBL/GenBank/DDBJ whole genome shotgun (WGS) entry which is preliminary data.</text>
</comment>
<dbReference type="EMBL" id="BQNB010011999">
    <property type="protein sequence ID" value="GJS97887.1"/>
    <property type="molecule type" value="Genomic_DNA"/>
</dbReference>
<evidence type="ECO:0000313" key="7">
    <source>
        <dbReference type="EMBL" id="GJS97887.1"/>
    </source>
</evidence>
<keyword evidence="8" id="KW-1185">Reference proteome</keyword>
<evidence type="ECO:0000259" key="6">
    <source>
        <dbReference type="PROSITE" id="PS50966"/>
    </source>
</evidence>
<dbReference type="InterPro" id="IPR004332">
    <property type="entry name" value="Transposase_MuDR"/>
</dbReference>
<dbReference type="Pfam" id="PF03108">
    <property type="entry name" value="DBD_Tnp_Mut"/>
    <property type="match status" value="1"/>
</dbReference>
<evidence type="ECO:0000256" key="5">
    <source>
        <dbReference type="SAM" id="MobiDB-lite"/>
    </source>
</evidence>
<feature type="region of interest" description="Disordered" evidence="5">
    <location>
        <begin position="1"/>
        <end position="21"/>
    </location>
</feature>
<dbReference type="Pfam" id="PF10551">
    <property type="entry name" value="MULE"/>
    <property type="match status" value="1"/>
</dbReference>
<evidence type="ECO:0000256" key="2">
    <source>
        <dbReference type="ARBA" id="ARBA00022771"/>
    </source>
</evidence>
<gene>
    <name evidence="7" type="ORF">Tco_0819057</name>
</gene>
<dbReference type="PANTHER" id="PTHR31973">
    <property type="entry name" value="POLYPROTEIN, PUTATIVE-RELATED"/>
    <property type="match status" value="1"/>
</dbReference>
<dbReference type="PROSITE" id="PS50966">
    <property type="entry name" value="ZF_SWIM"/>
    <property type="match status" value="1"/>
</dbReference>
<keyword evidence="2 4" id="KW-0863">Zinc-finger</keyword>
<dbReference type="InterPro" id="IPR018289">
    <property type="entry name" value="MULE_transposase_dom"/>
</dbReference>
<dbReference type="Pfam" id="PF04434">
    <property type="entry name" value="SWIM"/>
    <property type="match status" value="1"/>
</dbReference>
<keyword evidence="1" id="KW-0479">Metal-binding</keyword>
<protein>
    <submittedName>
        <fullName evidence="7">Transposase, MuDR, MULE transposase domain protein</fullName>
    </submittedName>
</protein>
<dbReference type="SMART" id="SM00575">
    <property type="entry name" value="ZnF_PMZ"/>
    <property type="match status" value="1"/>
</dbReference>
<accession>A0ABQ5A9P3</accession>
<dbReference type="PANTHER" id="PTHR31973:SF185">
    <property type="entry name" value="TRANSPOSASE, MUDR, PLANT, MULE TRANSPOSASE DOMAIN-CONTAINING PROTEIN"/>
    <property type="match status" value="1"/>
</dbReference>
<name>A0ABQ5A9P3_9ASTR</name>
<dbReference type="InterPro" id="IPR006564">
    <property type="entry name" value="Znf_PMZ"/>
</dbReference>
<proteinExistence type="predicted"/>
<evidence type="ECO:0000256" key="1">
    <source>
        <dbReference type="ARBA" id="ARBA00022723"/>
    </source>
</evidence>